<reference evidence="1 2" key="1">
    <citation type="submission" date="2023-04" db="EMBL/GenBank/DDBJ databases">
        <title>Ectobacillus antri isolated from activated sludge.</title>
        <authorList>
            <person name="Yan P."/>
            <person name="Liu X."/>
        </authorList>
    </citation>
    <scope>NUCLEOTIDE SEQUENCE [LARGE SCALE GENOMIC DNA]</scope>
    <source>
        <strain evidence="1 2">C18H</strain>
    </source>
</reference>
<dbReference type="Proteomes" id="UP001218246">
    <property type="component" value="Unassembled WGS sequence"/>
</dbReference>
<accession>A0ABT6H5Q2</accession>
<proteinExistence type="predicted"/>
<organism evidence="1 2">
    <name type="scientific">Ectobacillus antri</name>
    <dbReference type="NCBI Taxonomy" id="2486280"/>
    <lineage>
        <taxon>Bacteria</taxon>
        <taxon>Bacillati</taxon>
        <taxon>Bacillota</taxon>
        <taxon>Bacilli</taxon>
        <taxon>Bacillales</taxon>
        <taxon>Bacillaceae</taxon>
        <taxon>Ectobacillus</taxon>
    </lineage>
</organism>
<protein>
    <submittedName>
        <fullName evidence="1">Uncharacterized protein</fullName>
    </submittedName>
</protein>
<dbReference type="EMBL" id="JARULN010000006">
    <property type="protein sequence ID" value="MDG5754113.1"/>
    <property type="molecule type" value="Genomic_DNA"/>
</dbReference>
<dbReference type="RefSeq" id="WP_278018170.1">
    <property type="nucleotide sequence ID" value="NZ_JARRRY010000005.1"/>
</dbReference>
<sequence>MVKRITRHTVELLAPVGNGECLEGRTYIPSKAEWNKLKQPL</sequence>
<comment type="caution">
    <text evidence="1">The sequence shown here is derived from an EMBL/GenBank/DDBJ whole genome shotgun (WGS) entry which is preliminary data.</text>
</comment>
<gene>
    <name evidence="1" type="ORF">P6P90_09015</name>
</gene>
<evidence type="ECO:0000313" key="1">
    <source>
        <dbReference type="EMBL" id="MDG5754113.1"/>
    </source>
</evidence>
<keyword evidence="2" id="KW-1185">Reference proteome</keyword>
<evidence type="ECO:0000313" key="2">
    <source>
        <dbReference type="Proteomes" id="UP001218246"/>
    </source>
</evidence>
<name>A0ABT6H5Q2_9BACI</name>